<evidence type="ECO:0000313" key="3">
    <source>
        <dbReference type="EMBL" id="KAK2594599.1"/>
    </source>
</evidence>
<dbReference type="CDD" id="cd19481">
    <property type="entry name" value="RecA-like_protease"/>
    <property type="match status" value="1"/>
</dbReference>
<dbReference type="Proteomes" id="UP001251528">
    <property type="component" value="Unassembled WGS sequence"/>
</dbReference>
<feature type="compositionally biased region" description="Basic and acidic residues" evidence="1">
    <location>
        <begin position="704"/>
        <end position="715"/>
    </location>
</feature>
<feature type="domain" description="AAA+ ATPase" evidence="2">
    <location>
        <begin position="795"/>
        <end position="1003"/>
    </location>
</feature>
<dbReference type="PANTHER" id="PTHR46411">
    <property type="entry name" value="FAMILY ATPASE, PUTATIVE-RELATED"/>
    <property type="match status" value="1"/>
</dbReference>
<dbReference type="SUPFAM" id="SSF52540">
    <property type="entry name" value="P-loop containing nucleoside triphosphate hydrolases"/>
    <property type="match status" value="1"/>
</dbReference>
<dbReference type="GO" id="GO:0005524">
    <property type="term" value="F:ATP binding"/>
    <property type="evidence" value="ECO:0007669"/>
    <property type="project" value="InterPro"/>
</dbReference>
<dbReference type="AlphaFoldDB" id="A0AAJ0FWR3"/>
<gene>
    <name evidence="3" type="ORF">QQS21_007684</name>
</gene>
<name>A0AAJ0FWR3_9HYPO</name>
<dbReference type="Pfam" id="PF00004">
    <property type="entry name" value="AAA"/>
    <property type="match status" value="1"/>
</dbReference>
<evidence type="ECO:0000259" key="2">
    <source>
        <dbReference type="SMART" id="SM00382"/>
    </source>
</evidence>
<feature type="compositionally biased region" description="Polar residues" evidence="1">
    <location>
        <begin position="277"/>
        <end position="294"/>
    </location>
</feature>
<dbReference type="Pfam" id="PF22942">
    <property type="entry name" value="DUF7025"/>
    <property type="match status" value="1"/>
</dbReference>
<accession>A0AAJ0FWR3</accession>
<dbReference type="GO" id="GO:0016887">
    <property type="term" value="F:ATP hydrolysis activity"/>
    <property type="evidence" value="ECO:0007669"/>
    <property type="project" value="InterPro"/>
</dbReference>
<evidence type="ECO:0000313" key="4">
    <source>
        <dbReference type="Proteomes" id="UP001251528"/>
    </source>
</evidence>
<protein>
    <recommendedName>
        <fullName evidence="2">AAA+ ATPase domain-containing protein</fullName>
    </recommendedName>
</protein>
<dbReference type="InterPro" id="IPR003959">
    <property type="entry name" value="ATPase_AAA_core"/>
</dbReference>
<sequence length="1017" mass="115062">MESSPADAIVSEKQIEPSDAFSPTAKKNSAPSTKKASKSVSKKPSENPKRSLAKQTRDRASKKLSKSKKNRKYKKPGKPRGFRNDEDFSSSDTEVDSHSNTADGSSTESSSNSTISTSDDEEHDHGRHNSRQNRDTSRGANTGEDQDKLGRRTDSAMLSGQVMDLLRASCNDVAVQRDLGEAFAQLEMRCKRLQFQLDNINGFQTAPNMAFESQLQSRMGTYRNMFAPAELTQNGFPNSNQATYVLPNSVFPTYKPPDQLHMRDYAPHSGGLVNATGSQINASSNADPLQSSGKVSRKKGMNYKRIDSVWDRKLYRFKIQDTARVTTDSKYDEYLFHVRRTFDTDGKYKATFVDIKSKLLQECLQDVVGNVGGVNLVDETPKLDPNLLFLYLEDFQSHLKKLKEVEPAGKRDRERRKNQLRLDNKRQQLKVLIKYLDKDYAKVKESLYPMLDSGIITFDCLWALWKPNTLVYSTTYGSAEDPRLFKVNMAVQHTSVLKGTSYIVDGKYLEFDGKQFGHGFVVEEIPEFQGTRKINSLPFYPLEYHSGESKLRQMLIERGKKFVSLNRAHYKAYSGVAYMKGKKGSVTKFHLQPSRIMIDPAIFRRINPNYFVSPVQPQDFDALSESGMSDDEYDAKYCFSSDNFHDGVDIVTVDKLKNRSDFGSFIMQARHAEMGARSKTTQPPKLRPLPTTSDTESCDEEASETPRKESSRRQPPEFTDDDYLVASSVVLGFAFSEKLWLEFSVSRIHEIKWNEDAWNSLVLPLETKDLLQALVKSRKHNVTKTTDDFIQGKGKGLVTVLHGPPGTGKTLTAEGISESFRCPLYMASAGELGTDPRLLEADLQKILEVCHAWGAILLLDEADVFLEKRNIQDIHRNALVSIFLRQLEYFQGIMFLTTNRVETFDEAFQSRIHIALRYEGLDAKAKKTIFKLFIDRVKAHGKLTVDTFTDDDLNKLAKHELNGREIKNVIGSAQDLALNKSDSLAMRHVQQVLDIHVKFGRDLRGGTGYEDAMRNYC</sequence>
<feature type="region of interest" description="Disordered" evidence="1">
    <location>
        <begin position="673"/>
        <end position="718"/>
    </location>
</feature>
<dbReference type="SMART" id="SM00382">
    <property type="entry name" value="AAA"/>
    <property type="match status" value="1"/>
</dbReference>
<dbReference type="InterPro" id="IPR003593">
    <property type="entry name" value="AAA+_ATPase"/>
</dbReference>
<evidence type="ECO:0000256" key="1">
    <source>
        <dbReference type="SAM" id="MobiDB-lite"/>
    </source>
</evidence>
<dbReference type="InterPro" id="IPR027417">
    <property type="entry name" value="P-loop_NTPase"/>
</dbReference>
<feature type="region of interest" description="Disordered" evidence="1">
    <location>
        <begin position="1"/>
        <end position="154"/>
    </location>
</feature>
<feature type="compositionally biased region" description="Basic and acidic residues" evidence="1">
    <location>
        <begin position="145"/>
        <end position="154"/>
    </location>
</feature>
<reference evidence="3" key="1">
    <citation type="submission" date="2023-06" db="EMBL/GenBank/DDBJ databases">
        <title>Conoideocrella luteorostrata (Hypocreales: Clavicipitaceae), a potential biocontrol fungus for elongate hemlock scale in United States Christmas tree production areas.</title>
        <authorList>
            <person name="Barrett H."/>
            <person name="Lovett B."/>
            <person name="Macias A.M."/>
            <person name="Stajich J.E."/>
            <person name="Kasson M.T."/>
        </authorList>
    </citation>
    <scope>NUCLEOTIDE SEQUENCE</scope>
    <source>
        <strain evidence="3">ARSEF 14590</strain>
    </source>
</reference>
<organism evidence="3 4">
    <name type="scientific">Conoideocrella luteorostrata</name>
    <dbReference type="NCBI Taxonomy" id="1105319"/>
    <lineage>
        <taxon>Eukaryota</taxon>
        <taxon>Fungi</taxon>
        <taxon>Dikarya</taxon>
        <taxon>Ascomycota</taxon>
        <taxon>Pezizomycotina</taxon>
        <taxon>Sordariomycetes</taxon>
        <taxon>Hypocreomycetidae</taxon>
        <taxon>Hypocreales</taxon>
        <taxon>Clavicipitaceae</taxon>
        <taxon>Conoideocrella</taxon>
    </lineage>
</organism>
<feature type="region of interest" description="Disordered" evidence="1">
    <location>
        <begin position="277"/>
        <end position="297"/>
    </location>
</feature>
<comment type="caution">
    <text evidence="3">The sequence shown here is derived from an EMBL/GenBank/DDBJ whole genome shotgun (WGS) entry which is preliminary data.</text>
</comment>
<feature type="compositionally biased region" description="Basic and acidic residues" evidence="1">
    <location>
        <begin position="123"/>
        <end position="137"/>
    </location>
</feature>
<dbReference type="Gene3D" id="3.40.50.300">
    <property type="entry name" value="P-loop containing nucleotide triphosphate hydrolases"/>
    <property type="match status" value="1"/>
</dbReference>
<dbReference type="EMBL" id="JASWJB010000162">
    <property type="protein sequence ID" value="KAK2594599.1"/>
    <property type="molecule type" value="Genomic_DNA"/>
</dbReference>
<feature type="compositionally biased region" description="Basic and acidic residues" evidence="1">
    <location>
        <begin position="43"/>
        <end position="61"/>
    </location>
</feature>
<feature type="compositionally biased region" description="Low complexity" evidence="1">
    <location>
        <begin position="99"/>
        <end position="117"/>
    </location>
</feature>
<keyword evidence="4" id="KW-1185">Reference proteome</keyword>
<feature type="compositionally biased region" description="Low complexity" evidence="1">
    <location>
        <begin position="24"/>
        <end position="34"/>
    </location>
</feature>
<dbReference type="PANTHER" id="PTHR46411:SF1">
    <property type="entry name" value="FAMILY ATPASE, PUTATIVE (AFU_ORTHOLOGUE AFUA_7G05752)-RELATED"/>
    <property type="match status" value="1"/>
</dbReference>
<proteinExistence type="predicted"/>
<feature type="compositionally biased region" description="Basic residues" evidence="1">
    <location>
        <begin position="62"/>
        <end position="81"/>
    </location>
</feature>
<dbReference type="InterPro" id="IPR054289">
    <property type="entry name" value="DUF7025"/>
</dbReference>